<dbReference type="AlphaFoldDB" id="A0A220QHU0"/>
<reference evidence="1" key="1">
    <citation type="journal article" date="2017" name="Antimicrob. Agents Chemother.">
        <title>Heterogeneous Genetic Location of mcr-1 in Colistin-Resistant Escherichia coli Isolates from Humans and Retail Chicken Meat in Switzerland: Emergence of mcr-1-Carrying IncK2 Plasmids.</title>
        <authorList>
            <person name="Dona V."/>
            <person name="Bernasconi O.J."/>
            <person name="Pires J."/>
            <person name="Collaud A."/>
            <person name="Overesch G."/>
            <person name="Ramette A."/>
            <person name="Perreten V."/>
            <person name="Endimiani A."/>
        </authorList>
    </citation>
    <scope>NUCLEOTIDE SEQUENCE</scope>
    <source>
        <strain evidence="1">Mcp0221</strain>
        <plasmid evidence="1">pMcp0221</plasmid>
    </source>
</reference>
<organism evidence="1">
    <name type="scientific">Escherichia coli</name>
    <dbReference type="NCBI Taxonomy" id="562"/>
    <lineage>
        <taxon>Bacteria</taxon>
        <taxon>Pseudomonadati</taxon>
        <taxon>Pseudomonadota</taxon>
        <taxon>Gammaproteobacteria</taxon>
        <taxon>Enterobacterales</taxon>
        <taxon>Enterobacteriaceae</taxon>
        <taxon>Escherichia</taxon>
    </lineage>
</organism>
<evidence type="ECO:0000313" key="1">
    <source>
        <dbReference type="EMBL" id="ASK04383.1"/>
    </source>
</evidence>
<geneLocation type="plasmid" evidence="1">
    <name>pMcp0221</name>
</geneLocation>
<reference evidence="1" key="2">
    <citation type="submission" date="2017-02" db="EMBL/GenBank/DDBJ databases">
        <title>mcr-1 containing elements in Escherichia coli.</title>
        <authorList>
            <person name="Dona V."/>
            <person name="Endimiani A."/>
            <person name="Perreten V."/>
        </authorList>
    </citation>
    <scope>NUCLEOTIDE SEQUENCE</scope>
    <source>
        <strain evidence="1">Mcp0221</strain>
        <plasmid evidence="1">pMcp0221</plasmid>
    </source>
</reference>
<name>A0A220QHU0_ECOLX</name>
<sequence>MFTYIQETFYYAVKIVPLFPEIFGYYMMFTIMNIFCSVITASTFFERPFLFLGSIPVTFFILILFSLSLVSPKETYYKIMETRHLHDTVVKNCKFISPSAQTGLFTETKDEWICSDGKKFYLPPEYRPKNLLEEISKQKKIVQEKTNDNRF</sequence>
<proteinExistence type="predicted"/>
<accession>A0A220QHU0</accession>
<dbReference type="EMBL" id="KY565557">
    <property type="protein sequence ID" value="ASK04383.1"/>
    <property type="molecule type" value="Genomic_DNA"/>
</dbReference>
<dbReference type="RefSeq" id="WP_062864090.1">
    <property type="nucleotide sequence ID" value="NZ_CAXUJI010000004.1"/>
</dbReference>
<keyword evidence="1" id="KW-0614">Plasmid</keyword>
<protein>
    <submittedName>
        <fullName evidence="1">Uncharacterized protein</fullName>
    </submittedName>
</protein>